<accession>A0AAE1QZI5</accession>
<dbReference type="InterPro" id="IPR036249">
    <property type="entry name" value="Thioredoxin-like_sf"/>
</dbReference>
<evidence type="ECO:0000313" key="1">
    <source>
        <dbReference type="EMBL" id="KAK4340907.1"/>
    </source>
</evidence>
<evidence type="ECO:0000313" key="2">
    <source>
        <dbReference type="Proteomes" id="UP001291623"/>
    </source>
</evidence>
<dbReference type="Proteomes" id="UP001291623">
    <property type="component" value="Unassembled WGS sequence"/>
</dbReference>
<dbReference type="EMBL" id="JAVYJV010000022">
    <property type="protein sequence ID" value="KAK4340907.1"/>
    <property type="molecule type" value="Genomic_DNA"/>
</dbReference>
<dbReference type="PANTHER" id="PTHR43640">
    <property type="entry name" value="OS07G0260300 PROTEIN"/>
    <property type="match status" value="1"/>
</dbReference>
<protein>
    <submittedName>
        <fullName evidence="1">Uncharacterized protein</fullName>
    </submittedName>
</protein>
<sequence>MLSLLSVSSVVEKNRITSRSSSLVQKGLAVVAISSNSVDTHPQDGPELMAEDAKLFKYPFPYLYDEVCFYNEFLMIVFN</sequence>
<dbReference type="AlphaFoldDB" id="A0AAE1QZI5"/>
<reference evidence="1" key="1">
    <citation type="submission" date="2023-12" db="EMBL/GenBank/DDBJ databases">
        <title>Genome assembly of Anisodus tanguticus.</title>
        <authorList>
            <person name="Wang Y.-J."/>
        </authorList>
    </citation>
    <scope>NUCLEOTIDE SEQUENCE</scope>
    <source>
        <strain evidence="1">KB-2021</strain>
        <tissue evidence="1">Leaf</tissue>
    </source>
</reference>
<comment type="caution">
    <text evidence="1">The sequence shown here is derived from an EMBL/GenBank/DDBJ whole genome shotgun (WGS) entry which is preliminary data.</text>
</comment>
<name>A0AAE1QZI5_9SOLA</name>
<dbReference type="Gene3D" id="3.40.30.10">
    <property type="entry name" value="Glutaredoxin"/>
    <property type="match status" value="1"/>
</dbReference>
<dbReference type="PANTHER" id="PTHR43640:SF1">
    <property type="entry name" value="THIOREDOXIN-DEPENDENT PEROXIREDOXIN"/>
    <property type="match status" value="1"/>
</dbReference>
<dbReference type="InterPro" id="IPR047262">
    <property type="entry name" value="PRX-like1"/>
</dbReference>
<organism evidence="1 2">
    <name type="scientific">Anisodus tanguticus</name>
    <dbReference type="NCBI Taxonomy" id="243964"/>
    <lineage>
        <taxon>Eukaryota</taxon>
        <taxon>Viridiplantae</taxon>
        <taxon>Streptophyta</taxon>
        <taxon>Embryophyta</taxon>
        <taxon>Tracheophyta</taxon>
        <taxon>Spermatophyta</taxon>
        <taxon>Magnoliopsida</taxon>
        <taxon>eudicotyledons</taxon>
        <taxon>Gunneridae</taxon>
        <taxon>Pentapetalae</taxon>
        <taxon>asterids</taxon>
        <taxon>lamiids</taxon>
        <taxon>Solanales</taxon>
        <taxon>Solanaceae</taxon>
        <taxon>Solanoideae</taxon>
        <taxon>Hyoscyameae</taxon>
        <taxon>Anisodus</taxon>
    </lineage>
</organism>
<dbReference type="SUPFAM" id="SSF52833">
    <property type="entry name" value="Thioredoxin-like"/>
    <property type="match status" value="1"/>
</dbReference>
<gene>
    <name evidence="1" type="ORF">RND71_039408</name>
</gene>
<keyword evidence="2" id="KW-1185">Reference proteome</keyword>
<proteinExistence type="predicted"/>